<dbReference type="RefSeq" id="WP_305750800.1">
    <property type="nucleotide sequence ID" value="NZ_JAUZEE010000010.1"/>
</dbReference>
<evidence type="ECO:0000313" key="2">
    <source>
        <dbReference type="EMBL" id="MDP4302257.1"/>
    </source>
</evidence>
<evidence type="ECO:0008006" key="4">
    <source>
        <dbReference type="Google" id="ProtNLM"/>
    </source>
</evidence>
<organism evidence="2 3">
    <name type="scientific">Leptothrix discophora</name>
    <dbReference type="NCBI Taxonomy" id="89"/>
    <lineage>
        <taxon>Bacteria</taxon>
        <taxon>Pseudomonadati</taxon>
        <taxon>Pseudomonadota</taxon>
        <taxon>Betaproteobacteria</taxon>
        <taxon>Burkholderiales</taxon>
        <taxon>Sphaerotilaceae</taxon>
        <taxon>Leptothrix</taxon>
    </lineage>
</organism>
<name>A0ABT9G711_LEPDI</name>
<protein>
    <recommendedName>
        <fullName evidence="4">Aldose 1-epimerase</fullName>
    </recommendedName>
</protein>
<proteinExistence type="predicted"/>
<reference evidence="2 3" key="1">
    <citation type="submission" date="2023-08" db="EMBL/GenBank/DDBJ databases">
        <authorList>
            <person name="Roldan D.M."/>
            <person name="Menes R.J."/>
        </authorList>
    </citation>
    <scope>NUCLEOTIDE SEQUENCE [LARGE SCALE GENOMIC DNA]</scope>
    <source>
        <strain evidence="2 3">CCM 2812</strain>
    </source>
</reference>
<dbReference type="EMBL" id="JAUZEE010000010">
    <property type="protein sequence ID" value="MDP4302257.1"/>
    <property type="molecule type" value="Genomic_DNA"/>
</dbReference>
<gene>
    <name evidence="2" type="ORF">Q8X39_16595</name>
</gene>
<dbReference type="Gene3D" id="2.70.98.10">
    <property type="match status" value="1"/>
</dbReference>
<feature type="region of interest" description="Disordered" evidence="1">
    <location>
        <begin position="89"/>
        <end position="108"/>
    </location>
</feature>
<evidence type="ECO:0000256" key="1">
    <source>
        <dbReference type="SAM" id="MobiDB-lite"/>
    </source>
</evidence>
<evidence type="ECO:0000313" key="3">
    <source>
        <dbReference type="Proteomes" id="UP001235760"/>
    </source>
</evidence>
<comment type="caution">
    <text evidence="2">The sequence shown here is derived from an EMBL/GenBank/DDBJ whole genome shotgun (WGS) entry which is preliminary data.</text>
</comment>
<keyword evidence="3" id="KW-1185">Reference proteome</keyword>
<accession>A0ABT9G711</accession>
<sequence>MSNNPSTPLATHSGEIRLSWPHGDAHWQHLGGMLGPVTFLADGHAPFQPMQIAPWAEEPGADALPGILRRLRGEWPCVPFGRTDPVDGLPRGWTSRSPGDDWGHGHASHHDWTPAQTDDPLTARQTIALPADQPIERLSRTLRADPAAPTLHLDLAIQARTDCVLPVSLHPTLRLDLGRVALDLPHAGPALSYPVAAEPSSRLLPDARFDRLSDAPAADGRRIDLSRMPQPVDSEELLQLMAITGPVRAHYLDAGWTVELDWDRALLPDLMVWVSHRGRPQPPWNSRHWAIGLEPVHGVFDLGRVATPPAEHPLAGRTGLAFSAGQTRHLASRISAWPMTLAERARWA</sequence>
<feature type="compositionally biased region" description="Basic and acidic residues" evidence="1">
    <location>
        <begin position="98"/>
        <end position="108"/>
    </location>
</feature>
<dbReference type="InterPro" id="IPR014718">
    <property type="entry name" value="GH-type_carb-bd"/>
</dbReference>
<dbReference type="Proteomes" id="UP001235760">
    <property type="component" value="Unassembled WGS sequence"/>
</dbReference>